<protein>
    <submittedName>
        <fullName evidence="1">Uncharacterized protein</fullName>
    </submittedName>
</protein>
<evidence type="ECO:0000313" key="2">
    <source>
        <dbReference type="Proteomes" id="UP000003586"/>
    </source>
</evidence>
<dbReference type="Proteomes" id="UP000003586">
    <property type="component" value="Chromosome"/>
</dbReference>
<organism evidence="1 2">
    <name type="scientific">Niabella soli DSM 19437</name>
    <dbReference type="NCBI Taxonomy" id="929713"/>
    <lineage>
        <taxon>Bacteria</taxon>
        <taxon>Pseudomonadati</taxon>
        <taxon>Bacteroidota</taxon>
        <taxon>Chitinophagia</taxon>
        <taxon>Chitinophagales</taxon>
        <taxon>Chitinophagaceae</taxon>
        <taxon>Niabella</taxon>
    </lineage>
</organism>
<dbReference type="AlphaFoldDB" id="W0F7E6"/>
<sequence>MNYDFDEELVLILVKEDLILFFNSVKVYSGTSGNNH</sequence>
<keyword evidence="2" id="KW-1185">Reference proteome</keyword>
<gene>
    <name evidence="1" type="ORF">NIASO_05045</name>
</gene>
<evidence type="ECO:0000313" key="1">
    <source>
        <dbReference type="EMBL" id="AHF17271.1"/>
    </source>
</evidence>
<dbReference type="HOGENOM" id="CLU_3357291_0_0_10"/>
<proteinExistence type="predicted"/>
<dbReference type="EMBL" id="CP007035">
    <property type="protein sequence ID" value="AHF17271.1"/>
    <property type="molecule type" value="Genomic_DNA"/>
</dbReference>
<dbReference type="KEGG" id="nso:NIASO_05045"/>
<accession>W0F7E6</accession>
<dbReference type="STRING" id="929713.NIASO_05045"/>
<name>W0F7E6_9BACT</name>
<reference evidence="1 2" key="1">
    <citation type="submission" date="2013-12" db="EMBL/GenBank/DDBJ databases">
        <authorList>
            <consortium name="DOE Joint Genome Institute"/>
            <person name="Eisen J."/>
            <person name="Huntemann M."/>
            <person name="Han J."/>
            <person name="Chen A."/>
            <person name="Kyrpides N."/>
            <person name="Mavromatis K."/>
            <person name="Markowitz V."/>
            <person name="Palaniappan K."/>
            <person name="Ivanova N."/>
            <person name="Schaumberg A."/>
            <person name="Pati A."/>
            <person name="Liolios K."/>
            <person name="Nordberg H.P."/>
            <person name="Cantor M.N."/>
            <person name="Hua S.X."/>
            <person name="Woyke T."/>
        </authorList>
    </citation>
    <scope>NUCLEOTIDE SEQUENCE [LARGE SCALE GENOMIC DNA]</scope>
    <source>
        <strain evidence="2">DSM 19437</strain>
    </source>
</reference>